<dbReference type="GO" id="GO:0006352">
    <property type="term" value="P:DNA-templated transcription initiation"/>
    <property type="evidence" value="ECO:0007669"/>
    <property type="project" value="InterPro"/>
</dbReference>
<evidence type="ECO:0000256" key="3">
    <source>
        <dbReference type="ARBA" id="ARBA00023082"/>
    </source>
</evidence>
<dbReference type="InterPro" id="IPR039425">
    <property type="entry name" value="RNA_pol_sigma-70-like"/>
</dbReference>
<sequence>MPPVIAPLLIQTDKSFEELYHLHWEKVFAVCYQGTRDLELAEDLMHEIFQSLWERRRELRVEGPVANYLVRAAKLKLLAHHRDSANRRQIFDQVIPKKAGFEETTQRQVDYHLLSERLSELVTDLPHPCQDVFVMSRQEGMSNKAIAASLVLSEKTVEYHLTRALRFLGKHLAEYQH</sequence>
<feature type="domain" description="RNA polymerase sigma factor 70 region 4 type 2" evidence="6">
    <location>
        <begin position="116"/>
        <end position="168"/>
    </location>
</feature>
<protein>
    <submittedName>
        <fullName evidence="7">RNA polymerase sigma-70 factor (ECF subfamily)</fullName>
    </submittedName>
</protein>
<evidence type="ECO:0000256" key="4">
    <source>
        <dbReference type="ARBA" id="ARBA00023163"/>
    </source>
</evidence>
<feature type="domain" description="RNA polymerase sigma-70 region 2" evidence="5">
    <location>
        <begin position="19"/>
        <end position="85"/>
    </location>
</feature>
<comment type="caution">
    <text evidence="7">The sequence shown here is derived from an EMBL/GenBank/DDBJ whole genome shotgun (WGS) entry which is preliminary data.</text>
</comment>
<keyword evidence="2" id="KW-0805">Transcription regulation</keyword>
<dbReference type="Pfam" id="PF04542">
    <property type="entry name" value="Sigma70_r2"/>
    <property type="match status" value="1"/>
</dbReference>
<dbReference type="InterPro" id="IPR013325">
    <property type="entry name" value="RNA_pol_sigma_r2"/>
</dbReference>
<dbReference type="EMBL" id="PYAS01000011">
    <property type="protein sequence ID" value="PSL25587.1"/>
    <property type="molecule type" value="Genomic_DNA"/>
</dbReference>
<dbReference type="Gene3D" id="1.10.10.10">
    <property type="entry name" value="Winged helix-like DNA-binding domain superfamily/Winged helix DNA-binding domain"/>
    <property type="match status" value="1"/>
</dbReference>
<accession>A0A2P8FV55</accession>
<comment type="similarity">
    <text evidence="1">Belongs to the sigma-70 factor family. ECF subfamily.</text>
</comment>
<evidence type="ECO:0000313" key="8">
    <source>
        <dbReference type="Proteomes" id="UP000241964"/>
    </source>
</evidence>
<gene>
    <name evidence="7" type="ORF">CLV60_11138</name>
</gene>
<dbReference type="PRINTS" id="PR00038">
    <property type="entry name" value="HTHLUXR"/>
</dbReference>
<dbReference type="InterPro" id="IPR014284">
    <property type="entry name" value="RNA_pol_sigma-70_dom"/>
</dbReference>
<dbReference type="RefSeq" id="WP_229211083.1">
    <property type="nucleotide sequence ID" value="NZ_PYAS01000011.1"/>
</dbReference>
<dbReference type="InterPro" id="IPR013249">
    <property type="entry name" value="RNA_pol_sigma70_r4_t2"/>
</dbReference>
<dbReference type="GO" id="GO:0016987">
    <property type="term" value="F:sigma factor activity"/>
    <property type="evidence" value="ECO:0007669"/>
    <property type="project" value="UniProtKB-KW"/>
</dbReference>
<dbReference type="InterPro" id="IPR007627">
    <property type="entry name" value="RNA_pol_sigma70_r2"/>
</dbReference>
<dbReference type="AlphaFoldDB" id="A0A2P8FV55"/>
<keyword evidence="3" id="KW-0731">Sigma factor</keyword>
<dbReference type="PANTHER" id="PTHR43133">
    <property type="entry name" value="RNA POLYMERASE ECF-TYPE SIGMA FACTO"/>
    <property type="match status" value="1"/>
</dbReference>
<dbReference type="SUPFAM" id="SSF88946">
    <property type="entry name" value="Sigma2 domain of RNA polymerase sigma factors"/>
    <property type="match status" value="1"/>
</dbReference>
<dbReference type="Gene3D" id="1.10.1740.10">
    <property type="match status" value="1"/>
</dbReference>
<dbReference type="PANTHER" id="PTHR43133:SF46">
    <property type="entry name" value="RNA POLYMERASE SIGMA-70 FACTOR ECF SUBFAMILY"/>
    <property type="match status" value="1"/>
</dbReference>
<keyword evidence="8" id="KW-1185">Reference proteome</keyword>
<evidence type="ECO:0000259" key="5">
    <source>
        <dbReference type="Pfam" id="PF04542"/>
    </source>
</evidence>
<evidence type="ECO:0000256" key="2">
    <source>
        <dbReference type="ARBA" id="ARBA00023015"/>
    </source>
</evidence>
<reference evidence="7 8" key="1">
    <citation type="submission" date="2018-03" db="EMBL/GenBank/DDBJ databases">
        <title>Genomic Encyclopedia of Archaeal and Bacterial Type Strains, Phase II (KMG-II): from individual species to whole genera.</title>
        <authorList>
            <person name="Goeker M."/>
        </authorList>
    </citation>
    <scope>NUCLEOTIDE SEQUENCE [LARGE SCALE GENOMIC DNA]</scope>
    <source>
        <strain evidence="7 8">DSM 29057</strain>
    </source>
</reference>
<evidence type="ECO:0000259" key="6">
    <source>
        <dbReference type="Pfam" id="PF08281"/>
    </source>
</evidence>
<dbReference type="Pfam" id="PF08281">
    <property type="entry name" value="Sigma70_r4_2"/>
    <property type="match status" value="1"/>
</dbReference>
<dbReference type="InterPro" id="IPR013324">
    <property type="entry name" value="RNA_pol_sigma_r3/r4-like"/>
</dbReference>
<dbReference type="GO" id="GO:0003677">
    <property type="term" value="F:DNA binding"/>
    <property type="evidence" value="ECO:0007669"/>
    <property type="project" value="InterPro"/>
</dbReference>
<dbReference type="SUPFAM" id="SSF88659">
    <property type="entry name" value="Sigma3 and sigma4 domains of RNA polymerase sigma factors"/>
    <property type="match status" value="1"/>
</dbReference>
<dbReference type="NCBIfam" id="TIGR02937">
    <property type="entry name" value="sigma70-ECF"/>
    <property type="match status" value="1"/>
</dbReference>
<dbReference type="Proteomes" id="UP000241964">
    <property type="component" value="Unassembled WGS sequence"/>
</dbReference>
<organism evidence="7 8">
    <name type="scientific">Dyadobacter jiangsuensis</name>
    <dbReference type="NCBI Taxonomy" id="1591085"/>
    <lineage>
        <taxon>Bacteria</taxon>
        <taxon>Pseudomonadati</taxon>
        <taxon>Bacteroidota</taxon>
        <taxon>Cytophagia</taxon>
        <taxon>Cytophagales</taxon>
        <taxon>Spirosomataceae</taxon>
        <taxon>Dyadobacter</taxon>
    </lineage>
</organism>
<dbReference type="InterPro" id="IPR036388">
    <property type="entry name" value="WH-like_DNA-bd_sf"/>
</dbReference>
<keyword evidence="4" id="KW-0804">Transcription</keyword>
<evidence type="ECO:0000313" key="7">
    <source>
        <dbReference type="EMBL" id="PSL25587.1"/>
    </source>
</evidence>
<name>A0A2P8FV55_9BACT</name>
<dbReference type="InterPro" id="IPR000792">
    <property type="entry name" value="Tscrpt_reg_LuxR_C"/>
</dbReference>
<proteinExistence type="inferred from homology"/>
<evidence type="ECO:0000256" key="1">
    <source>
        <dbReference type="ARBA" id="ARBA00010641"/>
    </source>
</evidence>